<sequence length="133" mass="14763">MDPPKLDAGFGFSNSASTTVNEDYEFAPSEMSNVDWKPESTGWSTFKTTEAPPAHLTSAQYSPTLNEAAAKLLDVRLLTQDDVTFFRHNMDLSREAIKYAKGVARLIMKKAELLETQLSFPTNGIYLNPVNLS</sequence>
<organism evidence="3">
    <name type="scientific">Echinostoma caproni</name>
    <dbReference type="NCBI Taxonomy" id="27848"/>
    <lineage>
        <taxon>Eukaryota</taxon>
        <taxon>Metazoa</taxon>
        <taxon>Spiralia</taxon>
        <taxon>Lophotrochozoa</taxon>
        <taxon>Platyhelminthes</taxon>
        <taxon>Trematoda</taxon>
        <taxon>Digenea</taxon>
        <taxon>Plagiorchiida</taxon>
        <taxon>Echinostomata</taxon>
        <taxon>Echinostomatoidea</taxon>
        <taxon>Echinostomatidae</taxon>
        <taxon>Echinostoma</taxon>
    </lineage>
</organism>
<dbReference type="EMBL" id="UZAN01055879">
    <property type="protein sequence ID" value="VDP91032.1"/>
    <property type="molecule type" value="Genomic_DNA"/>
</dbReference>
<accession>A0A183B3H5</accession>
<dbReference type="AlphaFoldDB" id="A0A183B3H5"/>
<reference evidence="1 2" key="2">
    <citation type="submission" date="2018-11" db="EMBL/GenBank/DDBJ databases">
        <authorList>
            <consortium name="Pathogen Informatics"/>
        </authorList>
    </citation>
    <scope>NUCLEOTIDE SEQUENCE [LARGE SCALE GENOMIC DNA]</scope>
    <source>
        <strain evidence="1 2">Egypt</strain>
    </source>
</reference>
<reference evidence="3" key="1">
    <citation type="submission" date="2016-06" db="UniProtKB">
        <authorList>
            <consortium name="WormBaseParasite"/>
        </authorList>
    </citation>
    <scope>IDENTIFICATION</scope>
</reference>
<gene>
    <name evidence="1" type="ORF">ECPE_LOCUS13760</name>
</gene>
<evidence type="ECO:0000313" key="1">
    <source>
        <dbReference type="EMBL" id="VDP91032.1"/>
    </source>
</evidence>
<dbReference type="OrthoDB" id="6265106at2759"/>
<name>A0A183B3H5_9TREM</name>
<dbReference type="WBParaSite" id="ECPE_0001380001-mRNA-1">
    <property type="protein sequence ID" value="ECPE_0001380001-mRNA-1"/>
    <property type="gene ID" value="ECPE_0001380001"/>
</dbReference>
<evidence type="ECO:0000313" key="3">
    <source>
        <dbReference type="WBParaSite" id="ECPE_0001380001-mRNA-1"/>
    </source>
</evidence>
<keyword evidence="2" id="KW-1185">Reference proteome</keyword>
<protein>
    <submittedName>
        <fullName evidence="3">Rad21_Rec8 domain-containing protein</fullName>
    </submittedName>
</protein>
<evidence type="ECO:0000313" key="2">
    <source>
        <dbReference type="Proteomes" id="UP000272942"/>
    </source>
</evidence>
<proteinExistence type="predicted"/>
<dbReference type="Proteomes" id="UP000272942">
    <property type="component" value="Unassembled WGS sequence"/>
</dbReference>